<dbReference type="Proteomes" id="UP000018817">
    <property type="component" value="Unassembled WGS sequence"/>
</dbReference>
<evidence type="ECO:0000313" key="2">
    <source>
        <dbReference type="Proteomes" id="UP000018817"/>
    </source>
</evidence>
<dbReference type="AlphaFoldDB" id="W2PW03"/>
<accession>W2PW03</accession>
<dbReference type="EMBL" id="KI669605">
    <property type="protein sequence ID" value="ETN04200.1"/>
    <property type="molecule type" value="Genomic_DNA"/>
</dbReference>
<name>W2PW03_PHYN3</name>
<sequence>MAKPKSRTAPHFAESRGDSTFVKIKKKTKKIRGRGLMGAGVQPLEGATRRKGQTYNLNDIQKLATPSAYIYLLDPRIISKTSDLYQFQADKNLAELKSLMKDLIIKESPYQERPTVWASDSKPYDTKSVSTQTDAVAGGHLLIA</sequence>
<dbReference type="RefSeq" id="XP_008910501.1">
    <property type="nucleotide sequence ID" value="XM_008912253.1"/>
</dbReference>
<evidence type="ECO:0000313" key="1">
    <source>
        <dbReference type="EMBL" id="ETN04200.1"/>
    </source>
</evidence>
<protein>
    <submittedName>
        <fullName evidence="1">Uncharacterized protein</fullName>
    </submittedName>
</protein>
<dbReference type="VEuPathDB" id="FungiDB:PPTG_23640"/>
<reference evidence="1 2" key="2">
    <citation type="submission" date="2013-11" db="EMBL/GenBank/DDBJ databases">
        <title>The Genome Sequence of Phytophthora parasitica INRA-310.</title>
        <authorList>
            <consortium name="The Broad Institute Genomics Platform"/>
            <person name="Russ C."/>
            <person name="Tyler B."/>
            <person name="Panabieres F."/>
            <person name="Shan W."/>
            <person name="Tripathy S."/>
            <person name="Grunwald N."/>
            <person name="Machado M."/>
            <person name="Johnson C.S."/>
            <person name="Arredondo F."/>
            <person name="Hong C."/>
            <person name="Coffey M."/>
            <person name="Young S.K."/>
            <person name="Zeng Q."/>
            <person name="Gargeya S."/>
            <person name="Fitzgerald M."/>
            <person name="Abouelleil A."/>
            <person name="Alvarado L."/>
            <person name="Chapman S.B."/>
            <person name="Gainer-Dewar J."/>
            <person name="Goldberg J."/>
            <person name="Griggs A."/>
            <person name="Gujja S."/>
            <person name="Hansen M."/>
            <person name="Howarth C."/>
            <person name="Imamovic A."/>
            <person name="Ireland A."/>
            <person name="Larimer J."/>
            <person name="McCowan C."/>
            <person name="Murphy C."/>
            <person name="Pearson M."/>
            <person name="Poon T.W."/>
            <person name="Priest M."/>
            <person name="Roberts A."/>
            <person name="Saif S."/>
            <person name="Shea T."/>
            <person name="Sykes S."/>
            <person name="Wortman J."/>
            <person name="Nusbaum C."/>
            <person name="Birren B."/>
        </authorList>
    </citation>
    <scope>NUCLEOTIDE SEQUENCE [LARGE SCALE GENOMIC DNA]</scope>
    <source>
        <strain evidence="1 2">INRA-310</strain>
    </source>
</reference>
<organism evidence="1 2">
    <name type="scientific">Phytophthora nicotianae (strain INRA-310)</name>
    <name type="common">Phytophthora parasitica</name>
    <dbReference type="NCBI Taxonomy" id="761204"/>
    <lineage>
        <taxon>Eukaryota</taxon>
        <taxon>Sar</taxon>
        <taxon>Stramenopiles</taxon>
        <taxon>Oomycota</taxon>
        <taxon>Peronosporomycetes</taxon>
        <taxon>Peronosporales</taxon>
        <taxon>Peronosporaceae</taxon>
        <taxon>Phytophthora</taxon>
    </lineage>
</organism>
<dbReference type="GeneID" id="20192239"/>
<gene>
    <name evidence="1" type="ORF">PPTG_23640</name>
</gene>
<dbReference type="OrthoDB" id="97255at2759"/>
<proteinExistence type="predicted"/>
<reference evidence="2" key="1">
    <citation type="submission" date="2011-12" db="EMBL/GenBank/DDBJ databases">
        <authorList>
            <consortium name="The Broad Institute Genome Sequencing Platform"/>
            <person name="Russ C."/>
            <person name="Tyler B."/>
            <person name="Panabieres F."/>
            <person name="Shan W."/>
            <person name="Tripathy S."/>
            <person name="Grunwald N."/>
            <person name="Machado M."/>
            <person name="Young S.K."/>
            <person name="Zeng Q."/>
            <person name="Gargeya S."/>
            <person name="Fitzgerald M."/>
            <person name="Haas B."/>
            <person name="Abouelleil A."/>
            <person name="Alvarado L."/>
            <person name="Arachchi H.M."/>
            <person name="Berlin A."/>
            <person name="Chapman S.B."/>
            <person name="Gearin G."/>
            <person name="Goldberg J."/>
            <person name="Griggs A."/>
            <person name="Gujja S."/>
            <person name="Hansen M."/>
            <person name="Heiman D."/>
            <person name="Howarth C."/>
            <person name="Larimer J."/>
            <person name="Lui A."/>
            <person name="MacDonald P.J.P."/>
            <person name="McCowen C."/>
            <person name="Montmayeur A."/>
            <person name="Murphy C."/>
            <person name="Neiman D."/>
            <person name="Pearson M."/>
            <person name="Priest M."/>
            <person name="Roberts A."/>
            <person name="Saif S."/>
            <person name="Shea T."/>
            <person name="Sisk P."/>
            <person name="Stolte C."/>
            <person name="Sykes S."/>
            <person name="Wortman J."/>
            <person name="Nusbaum C."/>
            <person name="Birren B."/>
        </authorList>
    </citation>
    <scope>NUCLEOTIDE SEQUENCE [LARGE SCALE GENOMIC DNA]</scope>
    <source>
        <strain evidence="2">INRA-310</strain>
    </source>
</reference>